<gene>
    <name evidence="2" type="ORF">CFP56_024981</name>
</gene>
<keyword evidence="3" id="KW-1185">Reference proteome</keyword>
<name>A0AAW0LZV6_QUESU</name>
<dbReference type="Proteomes" id="UP000237347">
    <property type="component" value="Unassembled WGS sequence"/>
</dbReference>
<keyword evidence="1" id="KW-1133">Transmembrane helix</keyword>
<organism evidence="2 3">
    <name type="scientific">Quercus suber</name>
    <name type="common">Cork oak</name>
    <dbReference type="NCBI Taxonomy" id="58331"/>
    <lineage>
        <taxon>Eukaryota</taxon>
        <taxon>Viridiplantae</taxon>
        <taxon>Streptophyta</taxon>
        <taxon>Embryophyta</taxon>
        <taxon>Tracheophyta</taxon>
        <taxon>Spermatophyta</taxon>
        <taxon>Magnoliopsida</taxon>
        <taxon>eudicotyledons</taxon>
        <taxon>Gunneridae</taxon>
        <taxon>Pentapetalae</taxon>
        <taxon>rosids</taxon>
        <taxon>fabids</taxon>
        <taxon>Fagales</taxon>
        <taxon>Fagaceae</taxon>
        <taxon>Quercus</taxon>
    </lineage>
</organism>
<evidence type="ECO:0000256" key="1">
    <source>
        <dbReference type="SAM" id="Phobius"/>
    </source>
</evidence>
<dbReference type="EMBL" id="PKMF04000039">
    <property type="protein sequence ID" value="KAK7856138.1"/>
    <property type="molecule type" value="Genomic_DNA"/>
</dbReference>
<keyword evidence="1" id="KW-0472">Membrane</keyword>
<feature type="non-terminal residue" evidence="2">
    <location>
        <position position="105"/>
    </location>
</feature>
<proteinExistence type="predicted"/>
<feature type="transmembrane region" description="Helical" evidence="1">
    <location>
        <begin position="58"/>
        <end position="88"/>
    </location>
</feature>
<evidence type="ECO:0000313" key="3">
    <source>
        <dbReference type="Proteomes" id="UP000237347"/>
    </source>
</evidence>
<accession>A0AAW0LZV6</accession>
<sequence length="105" mass="12060">MRQAVDSYASTIACVLWPFMRKKKKYPLSNGRQSPNITRRALIKLPKNHGSDKKDQSVVVILALLLGSSVFLIVFFFLISSMAVYYLYYKKVKLAWNIDRTLATN</sequence>
<reference evidence="2 3" key="1">
    <citation type="journal article" date="2018" name="Sci. Data">
        <title>The draft genome sequence of cork oak.</title>
        <authorList>
            <person name="Ramos A.M."/>
            <person name="Usie A."/>
            <person name="Barbosa P."/>
            <person name="Barros P.M."/>
            <person name="Capote T."/>
            <person name="Chaves I."/>
            <person name="Simoes F."/>
            <person name="Abreu I."/>
            <person name="Carrasquinho I."/>
            <person name="Faro C."/>
            <person name="Guimaraes J.B."/>
            <person name="Mendonca D."/>
            <person name="Nobrega F."/>
            <person name="Rodrigues L."/>
            <person name="Saibo N.J.M."/>
            <person name="Varela M.C."/>
            <person name="Egas C."/>
            <person name="Matos J."/>
            <person name="Miguel C.M."/>
            <person name="Oliveira M.M."/>
            <person name="Ricardo C.P."/>
            <person name="Goncalves S."/>
        </authorList>
    </citation>
    <scope>NUCLEOTIDE SEQUENCE [LARGE SCALE GENOMIC DNA]</scope>
    <source>
        <strain evidence="3">cv. HL8</strain>
    </source>
</reference>
<evidence type="ECO:0000313" key="2">
    <source>
        <dbReference type="EMBL" id="KAK7856138.1"/>
    </source>
</evidence>
<protein>
    <submittedName>
        <fullName evidence="2">Uncharacterized protein</fullName>
    </submittedName>
</protein>
<dbReference type="AlphaFoldDB" id="A0AAW0LZV6"/>
<keyword evidence="1" id="KW-0812">Transmembrane</keyword>
<comment type="caution">
    <text evidence="2">The sequence shown here is derived from an EMBL/GenBank/DDBJ whole genome shotgun (WGS) entry which is preliminary data.</text>
</comment>